<evidence type="ECO:0000313" key="9">
    <source>
        <dbReference type="EMBL" id="KAH8032272.1"/>
    </source>
</evidence>
<protein>
    <recommendedName>
        <fullName evidence="8">Globin domain-containing protein</fullName>
    </recommendedName>
</protein>
<evidence type="ECO:0000256" key="1">
    <source>
        <dbReference type="ARBA" id="ARBA00022448"/>
    </source>
</evidence>
<feature type="region of interest" description="Disordered" evidence="7">
    <location>
        <begin position="182"/>
        <end position="283"/>
    </location>
</feature>
<dbReference type="Pfam" id="PF00042">
    <property type="entry name" value="Globin"/>
    <property type="match status" value="1"/>
</dbReference>
<dbReference type="InterPro" id="IPR012292">
    <property type="entry name" value="Globin/Proto"/>
</dbReference>
<keyword evidence="10" id="KW-1185">Reference proteome</keyword>
<dbReference type="VEuPathDB" id="VectorBase:LOC119165235"/>
<dbReference type="PROSITE" id="PS01033">
    <property type="entry name" value="GLOBIN"/>
    <property type="match status" value="1"/>
</dbReference>
<dbReference type="EMBL" id="JABSTU010000005">
    <property type="protein sequence ID" value="KAH8032272.1"/>
    <property type="molecule type" value="Genomic_DNA"/>
</dbReference>
<dbReference type="SUPFAM" id="SSF46458">
    <property type="entry name" value="Globin-like"/>
    <property type="match status" value="1"/>
</dbReference>
<dbReference type="CDD" id="cd01040">
    <property type="entry name" value="Mb-like"/>
    <property type="match status" value="1"/>
</dbReference>
<dbReference type="InterPro" id="IPR044399">
    <property type="entry name" value="Mb-like_M"/>
</dbReference>
<comment type="caution">
    <text evidence="9">The sequence shown here is derived from an EMBL/GenBank/DDBJ whole genome shotgun (WGS) entry which is preliminary data.</text>
</comment>
<reference evidence="9" key="1">
    <citation type="journal article" date="2020" name="Cell">
        <title>Large-Scale Comparative Analyses of Tick Genomes Elucidate Their Genetic Diversity and Vector Capacities.</title>
        <authorList>
            <consortium name="Tick Genome and Microbiome Consortium (TIGMIC)"/>
            <person name="Jia N."/>
            <person name="Wang J."/>
            <person name="Shi W."/>
            <person name="Du L."/>
            <person name="Sun Y."/>
            <person name="Zhan W."/>
            <person name="Jiang J.F."/>
            <person name="Wang Q."/>
            <person name="Zhang B."/>
            <person name="Ji P."/>
            <person name="Bell-Sakyi L."/>
            <person name="Cui X.M."/>
            <person name="Yuan T.T."/>
            <person name="Jiang B.G."/>
            <person name="Yang W.F."/>
            <person name="Lam T.T."/>
            <person name="Chang Q.C."/>
            <person name="Ding S.J."/>
            <person name="Wang X.J."/>
            <person name="Zhu J.G."/>
            <person name="Ruan X.D."/>
            <person name="Zhao L."/>
            <person name="Wei J.T."/>
            <person name="Ye R.Z."/>
            <person name="Que T.C."/>
            <person name="Du C.H."/>
            <person name="Zhou Y.H."/>
            <person name="Cheng J.X."/>
            <person name="Dai P.F."/>
            <person name="Guo W.B."/>
            <person name="Han X.H."/>
            <person name="Huang E.J."/>
            <person name="Li L.F."/>
            <person name="Wei W."/>
            <person name="Gao Y.C."/>
            <person name="Liu J.Z."/>
            <person name="Shao H.Z."/>
            <person name="Wang X."/>
            <person name="Wang C.C."/>
            <person name="Yang T.C."/>
            <person name="Huo Q.B."/>
            <person name="Li W."/>
            <person name="Chen H.Y."/>
            <person name="Chen S.E."/>
            <person name="Zhou L.G."/>
            <person name="Ni X.B."/>
            <person name="Tian J.H."/>
            <person name="Sheng Y."/>
            <person name="Liu T."/>
            <person name="Pan Y.S."/>
            <person name="Xia L.Y."/>
            <person name="Li J."/>
            <person name="Zhao F."/>
            <person name="Cao W.C."/>
        </authorList>
    </citation>
    <scope>NUCLEOTIDE SEQUENCE</scope>
    <source>
        <strain evidence="9">Rmic-2018</strain>
    </source>
</reference>
<keyword evidence="1 6" id="KW-0813">Transport</keyword>
<keyword evidence="4" id="KW-0479">Metal-binding</keyword>
<keyword evidence="2 6" id="KW-0349">Heme</keyword>
<evidence type="ECO:0000256" key="3">
    <source>
        <dbReference type="ARBA" id="ARBA00022621"/>
    </source>
</evidence>
<evidence type="ECO:0000313" key="10">
    <source>
        <dbReference type="Proteomes" id="UP000821866"/>
    </source>
</evidence>
<dbReference type="Gene3D" id="1.10.490.10">
    <property type="entry name" value="Globins"/>
    <property type="match status" value="1"/>
</dbReference>
<evidence type="ECO:0000256" key="5">
    <source>
        <dbReference type="ARBA" id="ARBA00023004"/>
    </source>
</evidence>
<dbReference type="InterPro" id="IPR000971">
    <property type="entry name" value="Globin"/>
</dbReference>
<dbReference type="GO" id="GO:0046872">
    <property type="term" value="F:metal ion binding"/>
    <property type="evidence" value="ECO:0007669"/>
    <property type="project" value="UniProtKB-KW"/>
</dbReference>
<comment type="similarity">
    <text evidence="6">Belongs to the globin family.</text>
</comment>
<evidence type="ECO:0000256" key="4">
    <source>
        <dbReference type="ARBA" id="ARBA00022723"/>
    </source>
</evidence>
<organism evidence="9 10">
    <name type="scientific">Rhipicephalus microplus</name>
    <name type="common">Cattle tick</name>
    <name type="synonym">Boophilus microplus</name>
    <dbReference type="NCBI Taxonomy" id="6941"/>
    <lineage>
        <taxon>Eukaryota</taxon>
        <taxon>Metazoa</taxon>
        <taxon>Ecdysozoa</taxon>
        <taxon>Arthropoda</taxon>
        <taxon>Chelicerata</taxon>
        <taxon>Arachnida</taxon>
        <taxon>Acari</taxon>
        <taxon>Parasitiformes</taxon>
        <taxon>Ixodida</taxon>
        <taxon>Ixodoidea</taxon>
        <taxon>Ixodidae</taxon>
        <taxon>Rhipicephalinae</taxon>
        <taxon>Rhipicephalus</taxon>
        <taxon>Boophilus</taxon>
    </lineage>
</organism>
<dbReference type="GO" id="GO:0005344">
    <property type="term" value="F:oxygen carrier activity"/>
    <property type="evidence" value="ECO:0007669"/>
    <property type="project" value="UniProtKB-KW"/>
</dbReference>
<dbReference type="GO" id="GO:0019825">
    <property type="term" value="F:oxygen binding"/>
    <property type="evidence" value="ECO:0007669"/>
    <property type="project" value="InterPro"/>
</dbReference>
<sequence length="283" mass="31494">MGLGQSKVDQATGMTEREKQLVLASWNAFTKDRDDYGVQLFDALFVAHPEYLKLFHKFKGETIEEVRKESKFREHGVTIGMQLSNLIEFLDDPDNLIMLVRSNAELHTKIKGVKPKHFKVFSQVIIDVLKTNHRKLMPPEAEQAWVKLFLLMNETIANTFAAGPRSSSRIYSPTSARKEWVLATPSRSASPSGGGHVAKASKTPREQSPRNLASASKQHHKAGGSTKVLSKEDVSKPAKADEGAKGVKKEGSSKSPKKEHSSVKREHSAIKKAQSSKPRMQRK</sequence>
<feature type="compositionally biased region" description="Polar residues" evidence="7">
    <location>
        <begin position="273"/>
        <end position="283"/>
    </location>
</feature>
<evidence type="ECO:0000259" key="8">
    <source>
        <dbReference type="PROSITE" id="PS01033"/>
    </source>
</evidence>
<dbReference type="PANTHER" id="PTHR47217:SF1">
    <property type="entry name" value="GLOBIN-LIKE PROTEIN"/>
    <property type="match status" value="1"/>
</dbReference>
<dbReference type="PANTHER" id="PTHR47217">
    <property type="entry name" value="GLOBIN-LIKE PROTEIN"/>
    <property type="match status" value="1"/>
</dbReference>
<keyword evidence="3 6" id="KW-0561">Oxygen transport</keyword>
<evidence type="ECO:0000256" key="2">
    <source>
        <dbReference type="ARBA" id="ARBA00022617"/>
    </source>
</evidence>
<reference evidence="9" key="2">
    <citation type="submission" date="2021-09" db="EMBL/GenBank/DDBJ databases">
        <authorList>
            <person name="Jia N."/>
            <person name="Wang J."/>
            <person name="Shi W."/>
            <person name="Du L."/>
            <person name="Sun Y."/>
            <person name="Zhan W."/>
            <person name="Jiang J."/>
            <person name="Wang Q."/>
            <person name="Zhang B."/>
            <person name="Ji P."/>
            <person name="Sakyi L.B."/>
            <person name="Cui X."/>
            <person name="Yuan T."/>
            <person name="Jiang B."/>
            <person name="Yang W."/>
            <person name="Lam T.T.-Y."/>
            <person name="Chang Q."/>
            <person name="Ding S."/>
            <person name="Wang X."/>
            <person name="Zhu J."/>
            <person name="Ruan X."/>
            <person name="Zhao L."/>
            <person name="Wei J."/>
            <person name="Que T."/>
            <person name="Du C."/>
            <person name="Cheng J."/>
            <person name="Dai P."/>
            <person name="Han X."/>
            <person name="Huang E."/>
            <person name="Gao Y."/>
            <person name="Liu J."/>
            <person name="Shao H."/>
            <person name="Ye R."/>
            <person name="Li L."/>
            <person name="Wei W."/>
            <person name="Wang X."/>
            <person name="Wang C."/>
            <person name="Huo Q."/>
            <person name="Li W."/>
            <person name="Guo W."/>
            <person name="Chen H."/>
            <person name="Chen S."/>
            <person name="Zhou L."/>
            <person name="Zhou L."/>
            <person name="Ni X."/>
            <person name="Tian J."/>
            <person name="Zhou Y."/>
            <person name="Sheng Y."/>
            <person name="Liu T."/>
            <person name="Pan Y."/>
            <person name="Xia L."/>
            <person name="Li J."/>
            <person name="Zhao F."/>
            <person name="Cao W."/>
        </authorList>
    </citation>
    <scope>NUCLEOTIDE SEQUENCE</scope>
    <source>
        <strain evidence="9">Rmic-2018</strain>
        <tissue evidence="9">Larvae</tissue>
    </source>
</reference>
<feature type="domain" description="Globin" evidence="8">
    <location>
        <begin position="13"/>
        <end position="161"/>
    </location>
</feature>
<gene>
    <name evidence="9" type="ORF">HPB51_024049</name>
</gene>
<feature type="compositionally biased region" description="Basic and acidic residues" evidence="7">
    <location>
        <begin position="229"/>
        <end position="269"/>
    </location>
</feature>
<dbReference type="Proteomes" id="UP000821866">
    <property type="component" value="Chromosome 3"/>
</dbReference>
<evidence type="ECO:0000256" key="7">
    <source>
        <dbReference type="SAM" id="MobiDB-lite"/>
    </source>
</evidence>
<dbReference type="AlphaFoldDB" id="A0A9J6EE33"/>
<name>A0A9J6EE33_RHIMP</name>
<keyword evidence="5" id="KW-0408">Iron</keyword>
<accession>A0A9J6EE33</accession>
<dbReference type="GO" id="GO:0020037">
    <property type="term" value="F:heme binding"/>
    <property type="evidence" value="ECO:0007669"/>
    <property type="project" value="InterPro"/>
</dbReference>
<dbReference type="InterPro" id="IPR009050">
    <property type="entry name" value="Globin-like_sf"/>
</dbReference>
<proteinExistence type="inferred from homology"/>
<evidence type="ECO:0000256" key="6">
    <source>
        <dbReference type="RuleBase" id="RU000356"/>
    </source>
</evidence>